<comment type="similarity">
    <text evidence="10">Belongs to the EPSP synthase family. MurA subfamily.</text>
</comment>
<dbReference type="InterPro" id="IPR036968">
    <property type="entry name" value="Enolpyruvate_Tfrase_sf"/>
</dbReference>
<dbReference type="AlphaFoldDB" id="A0A955LL60"/>
<dbReference type="Proteomes" id="UP000751518">
    <property type="component" value="Unassembled WGS sequence"/>
</dbReference>
<evidence type="ECO:0000256" key="7">
    <source>
        <dbReference type="ARBA" id="ARBA00022984"/>
    </source>
</evidence>
<reference evidence="17" key="1">
    <citation type="submission" date="2020-04" db="EMBL/GenBank/DDBJ databases">
        <authorList>
            <person name="Zhang T."/>
        </authorList>
    </citation>
    <scope>NUCLEOTIDE SEQUENCE</scope>
    <source>
        <strain evidence="17">HKST-UBA03</strain>
    </source>
</reference>
<evidence type="ECO:0000313" key="17">
    <source>
        <dbReference type="EMBL" id="MCA9392510.1"/>
    </source>
</evidence>
<keyword evidence="3" id="KW-0963">Cytoplasm</keyword>
<protein>
    <recommendedName>
        <fullName evidence="12">UDP-N-acetylglucosamine 1-carboxyvinyltransferase</fullName>
        <ecNumber evidence="11">2.5.1.7</ecNumber>
    </recommendedName>
    <alternativeName>
        <fullName evidence="13">Enoylpyruvate transferase</fullName>
    </alternativeName>
    <alternativeName>
        <fullName evidence="14">UDP-N-acetylglucosamine enolpyruvyl transferase</fullName>
    </alternativeName>
</protein>
<evidence type="ECO:0000256" key="5">
    <source>
        <dbReference type="ARBA" id="ARBA00022679"/>
    </source>
</evidence>
<dbReference type="NCBIfam" id="NF006873">
    <property type="entry name" value="PRK09369.1"/>
    <property type="match status" value="1"/>
</dbReference>
<keyword evidence="9" id="KW-0961">Cell wall biogenesis/degradation</keyword>
<evidence type="ECO:0000256" key="1">
    <source>
        <dbReference type="ARBA" id="ARBA00004496"/>
    </source>
</evidence>
<evidence type="ECO:0000256" key="4">
    <source>
        <dbReference type="ARBA" id="ARBA00022618"/>
    </source>
</evidence>
<dbReference type="PANTHER" id="PTHR43783:SF1">
    <property type="entry name" value="UDP-N-ACETYLGLUCOSAMINE 1-CARBOXYVINYLTRANSFERASE"/>
    <property type="match status" value="1"/>
</dbReference>
<dbReference type="EMBL" id="JAGQKZ010000066">
    <property type="protein sequence ID" value="MCA9392510.1"/>
    <property type="molecule type" value="Genomic_DNA"/>
</dbReference>
<dbReference type="InterPro" id="IPR001986">
    <property type="entry name" value="Enolpyruvate_Tfrase_dom"/>
</dbReference>
<evidence type="ECO:0000256" key="13">
    <source>
        <dbReference type="ARBA" id="ARBA00042443"/>
    </source>
</evidence>
<dbReference type="GO" id="GO:0005737">
    <property type="term" value="C:cytoplasm"/>
    <property type="evidence" value="ECO:0007669"/>
    <property type="project" value="UniProtKB-SubCell"/>
</dbReference>
<evidence type="ECO:0000256" key="15">
    <source>
        <dbReference type="ARBA" id="ARBA00047527"/>
    </source>
</evidence>
<evidence type="ECO:0000256" key="11">
    <source>
        <dbReference type="ARBA" id="ARBA00039108"/>
    </source>
</evidence>
<keyword evidence="6" id="KW-0133">Cell shape</keyword>
<evidence type="ECO:0000313" key="18">
    <source>
        <dbReference type="Proteomes" id="UP000751518"/>
    </source>
</evidence>
<evidence type="ECO:0000256" key="8">
    <source>
        <dbReference type="ARBA" id="ARBA00023306"/>
    </source>
</evidence>
<dbReference type="Gene3D" id="3.65.10.10">
    <property type="entry name" value="Enolpyruvate transferase domain"/>
    <property type="match status" value="2"/>
</dbReference>
<evidence type="ECO:0000256" key="12">
    <source>
        <dbReference type="ARBA" id="ARBA00039754"/>
    </source>
</evidence>
<dbReference type="GO" id="GO:0008760">
    <property type="term" value="F:UDP-N-acetylglucosamine 1-carboxyvinyltransferase activity"/>
    <property type="evidence" value="ECO:0007669"/>
    <property type="project" value="UniProtKB-EC"/>
</dbReference>
<evidence type="ECO:0000256" key="2">
    <source>
        <dbReference type="ARBA" id="ARBA00004752"/>
    </source>
</evidence>
<accession>A0A955LL60</accession>
<evidence type="ECO:0000256" key="9">
    <source>
        <dbReference type="ARBA" id="ARBA00023316"/>
    </source>
</evidence>
<keyword evidence="5 17" id="KW-0808">Transferase</keyword>
<comment type="pathway">
    <text evidence="2">Cell wall biogenesis; peptidoglycan biosynthesis.</text>
</comment>
<evidence type="ECO:0000256" key="6">
    <source>
        <dbReference type="ARBA" id="ARBA00022960"/>
    </source>
</evidence>
<dbReference type="Pfam" id="PF00275">
    <property type="entry name" value="EPSP_synthase"/>
    <property type="match status" value="1"/>
</dbReference>
<dbReference type="GO" id="GO:0009252">
    <property type="term" value="P:peptidoglycan biosynthetic process"/>
    <property type="evidence" value="ECO:0007669"/>
    <property type="project" value="UniProtKB-KW"/>
</dbReference>
<evidence type="ECO:0000256" key="14">
    <source>
        <dbReference type="ARBA" id="ARBA00042842"/>
    </source>
</evidence>
<organism evidence="17 18">
    <name type="scientific">candidate division WWE3 bacterium</name>
    <dbReference type="NCBI Taxonomy" id="2053526"/>
    <lineage>
        <taxon>Bacteria</taxon>
        <taxon>Katanobacteria</taxon>
    </lineage>
</organism>
<dbReference type="SUPFAM" id="SSF55205">
    <property type="entry name" value="EPT/RTPC-like"/>
    <property type="match status" value="1"/>
</dbReference>
<feature type="domain" description="Enolpyruvate transferase" evidence="16">
    <location>
        <begin position="7"/>
        <end position="431"/>
    </location>
</feature>
<dbReference type="GO" id="GO:0071555">
    <property type="term" value="P:cell wall organization"/>
    <property type="evidence" value="ECO:0007669"/>
    <property type="project" value="UniProtKB-KW"/>
</dbReference>
<proteinExistence type="inferred from homology"/>
<dbReference type="GO" id="GO:0008360">
    <property type="term" value="P:regulation of cell shape"/>
    <property type="evidence" value="ECO:0007669"/>
    <property type="project" value="UniProtKB-KW"/>
</dbReference>
<evidence type="ECO:0000256" key="10">
    <source>
        <dbReference type="ARBA" id="ARBA00038367"/>
    </source>
</evidence>
<comment type="catalytic activity">
    <reaction evidence="15">
        <text>phosphoenolpyruvate + UDP-N-acetyl-alpha-D-glucosamine = UDP-N-acetyl-3-O-(1-carboxyvinyl)-alpha-D-glucosamine + phosphate</text>
        <dbReference type="Rhea" id="RHEA:18681"/>
        <dbReference type="ChEBI" id="CHEBI:43474"/>
        <dbReference type="ChEBI" id="CHEBI:57705"/>
        <dbReference type="ChEBI" id="CHEBI:58702"/>
        <dbReference type="ChEBI" id="CHEBI:68483"/>
        <dbReference type="EC" id="2.5.1.7"/>
    </reaction>
</comment>
<keyword evidence="7" id="KW-0573">Peptidoglycan synthesis</keyword>
<keyword evidence="4" id="KW-0132">Cell division</keyword>
<reference evidence="17" key="2">
    <citation type="journal article" date="2021" name="Microbiome">
        <title>Successional dynamics and alternative stable states in a saline activated sludge microbial community over 9 years.</title>
        <authorList>
            <person name="Wang Y."/>
            <person name="Ye J."/>
            <person name="Ju F."/>
            <person name="Liu L."/>
            <person name="Boyd J.A."/>
            <person name="Deng Y."/>
            <person name="Parks D.H."/>
            <person name="Jiang X."/>
            <person name="Yin X."/>
            <person name="Woodcroft B.J."/>
            <person name="Tyson G.W."/>
            <person name="Hugenholtz P."/>
            <person name="Polz M.F."/>
            <person name="Zhang T."/>
        </authorList>
    </citation>
    <scope>NUCLEOTIDE SEQUENCE</scope>
    <source>
        <strain evidence="17">HKST-UBA03</strain>
    </source>
</reference>
<dbReference type="GO" id="GO:0051301">
    <property type="term" value="P:cell division"/>
    <property type="evidence" value="ECO:0007669"/>
    <property type="project" value="UniProtKB-KW"/>
</dbReference>
<name>A0A955LL60_UNCKA</name>
<dbReference type="PANTHER" id="PTHR43783">
    <property type="entry name" value="UDP-N-ACETYLGLUCOSAMINE 1-CARBOXYVINYLTRANSFERASE"/>
    <property type="match status" value="1"/>
</dbReference>
<comment type="subcellular location">
    <subcellularLocation>
        <location evidence="1">Cytoplasm</location>
    </subcellularLocation>
</comment>
<dbReference type="InterPro" id="IPR013792">
    <property type="entry name" value="RNA3'P_cycl/enolpyr_Trfase_a/b"/>
</dbReference>
<evidence type="ECO:0000259" key="16">
    <source>
        <dbReference type="Pfam" id="PF00275"/>
    </source>
</evidence>
<keyword evidence="8" id="KW-0131">Cell cycle</keyword>
<dbReference type="EC" id="2.5.1.7" evidence="11"/>
<gene>
    <name evidence="17" type="ORF">KC614_04940</name>
</gene>
<evidence type="ECO:0000256" key="3">
    <source>
        <dbReference type="ARBA" id="ARBA00022490"/>
    </source>
</evidence>
<dbReference type="InterPro" id="IPR050068">
    <property type="entry name" value="MurA_subfamily"/>
</dbReference>
<sequence length="441" mass="48708">MAIFVVNGGTTLSGEYVLSGAKNAAPKLLIASLLSDQTCTFHNISRFSDTFRSIEAITALGGSVRFTDRNSVEVNCADMFGNEIPVDAMSARQSVLFIGATLARQGYVKIFSPKGDSIGKRPLNRHLDGIVALGGKIIDRGSYMEISMPKRPRPTVYTFEKTTHCGTENLILASVFNLGKVVLKNAAQEPEVDNLIETLNGMGASVKRVSPRVVEVVGVEPLLHGTETTSVYDRLEAATAITLSIMNGGRITVIHTPHELVTEFIKFCEEIGVRFRWNGDKLSITNIKKPLNTANITTSWEPGFMTDWQPLAGLLLATLSRGRSSIHERIYESRWKYLRELAKMGVKYELFQPDGYDAKFYNFNDSEFKPEDYYGAYVYGPTELKPTTVQSHDVRAGIDMLIAALSANGESTIMDPSNHIDRGYENIVEKLIKCGASIVRM</sequence>
<comment type="caution">
    <text evidence="17">The sequence shown here is derived from an EMBL/GenBank/DDBJ whole genome shotgun (WGS) entry which is preliminary data.</text>
</comment>